<dbReference type="PANTHER" id="PTHR31107">
    <property type="entry name" value="APOPTOGENIC PROTEIN 1, MITOCHONDRIAL"/>
    <property type="match status" value="1"/>
</dbReference>
<evidence type="ECO:0000256" key="2">
    <source>
        <dbReference type="ARBA" id="ARBA00005453"/>
    </source>
</evidence>
<comment type="caution">
    <text evidence="7">The sequence shown here is derived from an EMBL/GenBank/DDBJ whole genome shotgun (WGS) entry which is preliminary data.</text>
</comment>
<evidence type="ECO:0000256" key="4">
    <source>
        <dbReference type="ARBA" id="ARBA00022946"/>
    </source>
</evidence>
<comment type="similarity">
    <text evidence="2">Belongs to the COA8 family.</text>
</comment>
<dbReference type="EMBL" id="VIIS01001878">
    <property type="protein sequence ID" value="KAF0291480.1"/>
    <property type="molecule type" value="Genomic_DNA"/>
</dbReference>
<dbReference type="PANTHER" id="PTHR31107:SF2">
    <property type="entry name" value="CYTOCHROME C OXIDASE ASSEMBLY FACTOR 8"/>
    <property type="match status" value="1"/>
</dbReference>
<name>A0A6A4VJK7_AMPAM</name>
<dbReference type="GO" id="GO:0005743">
    <property type="term" value="C:mitochondrial inner membrane"/>
    <property type="evidence" value="ECO:0007669"/>
    <property type="project" value="UniProtKB-SubCell"/>
</dbReference>
<dbReference type="AlphaFoldDB" id="A0A6A4VJK7"/>
<dbReference type="OrthoDB" id="6246201at2759"/>
<evidence type="ECO:0000256" key="1">
    <source>
        <dbReference type="ARBA" id="ARBA00004443"/>
    </source>
</evidence>
<comment type="subcellular location">
    <subcellularLocation>
        <location evidence="1">Mitochondrion inner membrane</location>
        <topology evidence="1">Peripheral membrane protein</topology>
        <orientation evidence="1">Matrix side</orientation>
    </subcellularLocation>
</comment>
<dbReference type="Proteomes" id="UP000440578">
    <property type="component" value="Unassembled WGS sequence"/>
</dbReference>
<accession>A0A6A4VJK7</accession>
<keyword evidence="5" id="KW-0496">Mitochondrion</keyword>
<dbReference type="GO" id="GO:0097193">
    <property type="term" value="P:intrinsic apoptotic signaling pathway"/>
    <property type="evidence" value="ECO:0007669"/>
    <property type="project" value="InterPro"/>
</dbReference>
<organism evidence="7 8">
    <name type="scientific">Amphibalanus amphitrite</name>
    <name type="common">Striped barnacle</name>
    <name type="synonym">Balanus amphitrite</name>
    <dbReference type="NCBI Taxonomy" id="1232801"/>
    <lineage>
        <taxon>Eukaryota</taxon>
        <taxon>Metazoa</taxon>
        <taxon>Ecdysozoa</taxon>
        <taxon>Arthropoda</taxon>
        <taxon>Crustacea</taxon>
        <taxon>Multicrustacea</taxon>
        <taxon>Cirripedia</taxon>
        <taxon>Thoracica</taxon>
        <taxon>Thoracicalcarea</taxon>
        <taxon>Balanomorpha</taxon>
        <taxon>Balanoidea</taxon>
        <taxon>Balanidae</taxon>
        <taxon>Amphibalaninae</taxon>
        <taxon>Amphibalanus</taxon>
    </lineage>
</organism>
<protein>
    <submittedName>
        <fullName evidence="7">APOPT family protein, mitochondrial</fullName>
    </submittedName>
</protein>
<evidence type="ECO:0000256" key="6">
    <source>
        <dbReference type="ARBA" id="ARBA00023136"/>
    </source>
</evidence>
<dbReference type="Pfam" id="PF10231">
    <property type="entry name" value="COA8"/>
    <property type="match status" value="1"/>
</dbReference>
<reference evidence="7 8" key="1">
    <citation type="submission" date="2019-07" db="EMBL/GenBank/DDBJ databases">
        <title>Draft genome assembly of a fouling barnacle, Amphibalanus amphitrite (Darwin, 1854): The first reference genome for Thecostraca.</title>
        <authorList>
            <person name="Kim W."/>
        </authorList>
    </citation>
    <scope>NUCLEOTIDE SEQUENCE [LARGE SCALE GENOMIC DNA]</scope>
    <source>
        <strain evidence="7">SNU_AA5</strain>
        <tissue evidence="7">Soma without cirri and trophi</tissue>
    </source>
</reference>
<evidence type="ECO:0000256" key="5">
    <source>
        <dbReference type="ARBA" id="ARBA00023128"/>
    </source>
</evidence>
<dbReference type="InterPro" id="IPR018796">
    <property type="entry name" value="COA8"/>
</dbReference>
<sequence>MTKGRAGHKDWRGHERRQFVEQLQERHGADTAVTDDQMADFYRDFMERNQRKHRQYNLQWYGHSARLLGLAGLVAPLRLLRALRLLR</sequence>
<keyword evidence="8" id="KW-1185">Reference proteome</keyword>
<evidence type="ECO:0000256" key="3">
    <source>
        <dbReference type="ARBA" id="ARBA00022792"/>
    </source>
</evidence>
<keyword evidence="6" id="KW-0472">Membrane</keyword>
<keyword evidence="4" id="KW-0809">Transit peptide</keyword>
<proteinExistence type="inferred from homology"/>
<evidence type="ECO:0000313" key="8">
    <source>
        <dbReference type="Proteomes" id="UP000440578"/>
    </source>
</evidence>
<evidence type="ECO:0000313" key="7">
    <source>
        <dbReference type="EMBL" id="KAF0291480.1"/>
    </source>
</evidence>
<gene>
    <name evidence="7" type="ORF">FJT64_010400</name>
</gene>
<keyword evidence="3" id="KW-0999">Mitochondrion inner membrane</keyword>